<organism evidence="1 2">
    <name type="scientific">Peronospora matthiolae</name>
    <dbReference type="NCBI Taxonomy" id="2874970"/>
    <lineage>
        <taxon>Eukaryota</taxon>
        <taxon>Sar</taxon>
        <taxon>Stramenopiles</taxon>
        <taxon>Oomycota</taxon>
        <taxon>Peronosporomycetes</taxon>
        <taxon>Peronosporales</taxon>
        <taxon>Peronosporaceae</taxon>
        <taxon>Peronospora</taxon>
    </lineage>
</organism>
<gene>
    <name evidence="1" type="ORF">PM001_LOCUS7240</name>
</gene>
<accession>A0AAV1TIA3</accession>
<dbReference type="AlphaFoldDB" id="A0AAV1TIA3"/>
<reference evidence="1" key="1">
    <citation type="submission" date="2024-01" db="EMBL/GenBank/DDBJ databases">
        <authorList>
            <person name="Webb A."/>
        </authorList>
    </citation>
    <scope>NUCLEOTIDE SEQUENCE</scope>
    <source>
        <strain evidence="1">Pm1</strain>
    </source>
</reference>
<evidence type="ECO:0000313" key="1">
    <source>
        <dbReference type="EMBL" id="CAK7921634.1"/>
    </source>
</evidence>
<proteinExistence type="predicted"/>
<name>A0AAV1TIA3_9STRA</name>
<sequence length="69" mass="7834">MAADTLFVKSSVVDALLKSLESDRVWANGTFLHRGQRSFQTDWAEVALFKSVLTLSFRRWPMGKVSNTE</sequence>
<evidence type="ECO:0008006" key="3">
    <source>
        <dbReference type="Google" id="ProtNLM"/>
    </source>
</evidence>
<dbReference type="Proteomes" id="UP001162060">
    <property type="component" value="Unassembled WGS sequence"/>
</dbReference>
<evidence type="ECO:0000313" key="2">
    <source>
        <dbReference type="Proteomes" id="UP001162060"/>
    </source>
</evidence>
<dbReference type="EMBL" id="CAKLBY020000058">
    <property type="protein sequence ID" value="CAK7921634.1"/>
    <property type="molecule type" value="Genomic_DNA"/>
</dbReference>
<protein>
    <recommendedName>
        <fullName evidence="3">Transposase</fullName>
    </recommendedName>
</protein>
<comment type="caution">
    <text evidence="1">The sequence shown here is derived from an EMBL/GenBank/DDBJ whole genome shotgun (WGS) entry which is preliminary data.</text>
</comment>